<dbReference type="InterPro" id="IPR037066">
    <property type="entry name" value="Plug_dom_sf"/>
</dbReference>
<evidence type="ECO:0000256" key="1">
    <source>
        <dbReference type="ARBA" id="ARBA00004571"/>
    </source>
</evidence>
<gene>
    <name evidence="10" type="ORF">C7453_10896</name>
</gene>
<evidence type="ECO:0000256" key="2">
    <source>
        <dbReference type="ARBA" id="ARBA00022448"/>
    </source>
</evidence>
<keyword evidence="2 7" id="KW-0813">Transport</keyword>
<comment type="subcellular location">
    <subcellularLocation>
        <location evidence="1 7">Cell outer membrane</location>
        <topology evidence="1 7">Multi-pass membrane protein</topology>
    </subcellularLocation>
</comment>
<sequence length="816" mass="88101">MPATVIADRTRPPAGMITAVRHRLPSHGYRYASLLLLGSTFLLHAEEPTALAQALPRDKAAHHNTPPAKPAAPNTKPSAKTAAVETVDVSASRHDIAGGGLLPQQTVARAQSSVTADFINRQSPTTNTLSLIATLPGAVVSNSDPLGISDRSSISIRGMNGNEIGFLFEGMPAADAFYNLPDTSEWADSENIGRIDVAQGSAALAAPVYNSVGGTVTQELIEPSDKMGGHFDFSLGNHMTNKDFLRFDSGTLGKTGIRTFTSFSYTTNNNWRGPGTNNRYHVDFKAVKEWGAGNSAHVVVTYNRAFANKVTNPSLTQWKKNGISYNYSGTYTPGATNYYGLFGQLRSTMRISAPIHLVATRNVSFDITPYYMWMSGAVDSGTQLSDTGSYNGTQAAGALGLDNLIGGKATVASVAGYAQYTTGVYSALNYNTKYNDFSVGYWYSNLTQNSLTSYVPLSADGTPSSMTGKDPITTANGNVLASKDLHFWQNLHSFFIRDTVKLLHDRLELTGGFKLVYLDRTGTNELPGAPYKISSATTTYLPRFEALFHVDRQNDVFFDANTNFSAPTSDAAYFNSYNISTGKVAVTGTSNLKNEYAISEELGFRHRGFVNASISLFNYNFTNKQISTSTYISGALTTAYLNAGGQTTRGVSAEVALRPWHHIAPYLSGQYLHARLDNDINVGGYPLPTSGKVAPLSPKFVAAIGLAYDDGRYFGDFNFSYIDSQYSTFMDDESIAARKTANVSLGYRFKDYGRMHDTKLQLNLINIGDSKYLSGVFSMPTNAKAVTVQGHTITGSTPTYYVGGAFAVVGGFSTGF</sequence>
<accession>A0A370G2G8</accession>
<evidence type="ECO:0000313" key="11">
    <source>
        <dbReference type="Proteomes" id="UP000254958"/>
    </source>
</evidence>
<dbReference type="Gene3D" id="2.40.170.20">
    <property type="entry name" value="TonB-dependent receptor, beta-barrel domain"/>
    <property type="match status" value="1"/>
</dbReference>
<feature type="domain" description="TonB-dependent receptor plug" evidence="9">
    <location>
        <begin position="104"/>
        <end position="204"/>
    </location>
</feature>
<feature type="region of interest" description="Disordered" evidence="8">
    <location>
        <begin position="55"/>
        <end position="84"/>
    </location>
</feature>
<organism evidence="10 11">
    <name type="scientific">Gluconacetobacter liquefaciens</name>
    <name type="common">Acetobacter liquefaciens</name>
    <dbReference type="NCBI Taxonomy" id="89584"/>
    <lineage>
        <taxon>Bacteria</taxon>
        <taxon>Pseudomonadati</taxon>
        <taxon>Pseudomonadota</taxon>
        <taxon>Alphaproteobacteria</taxon>
        <taxon>Acetobacterales</taxon>
        <taxon>Acetobacteraceae</taxon>
        <taxon>Gluconacetobacter</taxon>
    </lineage>
</organism>
<evidence type="ECO:0000256" key="5">
    <source>
        <dbReference type="ARBA" id="ARBA00023136"/>
    </source>
</evidence>
<evidence type="ECO:0000256" key="3">
    <source>
        <dbReference type="ARBA" id="ARBA00022452"/>
    </source>
</evidence>
<evidence type="ECO:0000256" key="7">
    <source>
        <dbReference type="PROSITE-ProRule" id="PRU01360"/>
    </source>
</evidence>
<keyword evidence="6 7" id="KW-0998">Cell outer membrane</keyword>
<evidence type="ECO:0000256" key="8">
    <source>
        <dbReference type="SAM" id="MobiDB-lite"/>
    </source>
</evidence>
<keyword evidence="3 7" id="KW-1134">Transmembrane beta strand</keyword>
<dbReference type="EMBL" id="QQAW01000008">
    <property type="protein sequence ID" value="RDI36804.1"/>
    <property type="molecule type" value="Genomic_DNA"/>
</dbReference>
<keyword evidence="5 7" id="KW-0472">Membrane</keyword>
<dbReference type="Pfam" id="PF07715">
    <property type="entry name" value="Plug"/>
    <property type="match status" value="1"/>
</dbReference>
<feature type="compositionally biased region" description="Low complexity" evidence="8">
    <location>
        <begin position="63"/>
        <end position="83"/>
    </location>
</feature>
<reference evidence="10 11" key="1">
    <citation type="submission" date="2018-07" db="EMBL/GenBank/DDBJ databases">
        <title>Genomic Encyclopedia of Type Strains, Phase IV (KMG-IV): sequencing the most valuable type-strain genomes for metagenomic binning, comparative biology and taxonomic classification.</title>
        <authorList>
            <person name="Goeker M."/>
        </authorList>
    </citation>
    <scope>NUCLEOTIDE SEQUENCE [LARGE SCALE GENOMIC DNA]</scope>
    <source>
        <strain evidence="10 11">DSM 5603</strain>
    </source>
</reference>
<evidence type="ECO:0000313" key="10">
    <source>
        <dbReference type="EMBL" id="RDI36804.1"/>
    </source>
</evidence>
<name>A0A370G2G8_GLULI</name>
<dbReference type="SUPFAM" id="SSF56935">
    <property type="entry name" value="Porins"/>
    <property type="match status" value="1"/>
</dbReference>
<dbReference type="GO" id="GO:0009279">
    <property type="term" value="C:cell outer membrane"/>
    <property type="evidence" value="ECO:0007669"/>
    <property type="project" value="UniProtKB-SubCell"/>
</dbReference>
<comment type="caution">
    <text evidence="10">The sequence shown here is derived from an EMBL/GenBank/DDBJ whole genome shotgun (WGS) entry which is preliminary data.</text>
</comment>
<keyword evidence="10" id="KW-0675">Receptor</keyword>
<evidence type="ECO:0000256" key="6">
    <source>
        <dbReference type="ARBA" id="ARBA00023237"/>
    </source>
</evidence>
<dbReference type="InterPro" id="IPR039426">
    <property type="entry name" value="TonB-dep_rcpt-like"/>
</dbReference>
<keyword evidence="11" id="KW-1185">Reference proteome</keyword>
<evidence type="ECO:0000256" key="4">
    <source>
        <dbReference type="ARBA" id="ARBA00022692"/>
    </source>
</evidence>
<keyword evidence="4 7" id="KW-0812">Transmembrane</keyword>
<dbReference type="AlphaFoldDB" id="A0A370G2G8"/>
<proteinExistence type="inferred from homology"/>
<dbReference type="InterPro" id="IPR036942">
    <property type="entry name" value="Beta-barrel_TonB_sf"/>
</dbReference>
<protein>
    <submittedName>
        <fullName evidence="10">Iron complex outermembrane receptor protein</fullName>
    </submittedName>
</protein>
<dbReference type="Proteomes" id="UP000254958">
    <property type="component" value="Unassembled WGS sequence"/>
</dbReference>
<dbReference type="InterPro" id="IPR012910">
    <property type="entry name" value="Plug_dom"/>
</dbReference>
<comment type="similarity">
    <text evidence="7">Belongs to the TonB-dependent receptor family.</text>
</comment>
<dbReference type="Gene3D" id="2.170.130.10">
    <property type="entry name" value="TonB-dependent receptor, plug domain"/>
    <property type="match status" value="1"/>
</dbReference>
<dbReference type="PROSITE" id="PS52016">
    <property type="entry name" value="TONB_DEPENDENT_REC_3"/>
    <property type="match status" value="1"/>
</dbReference>
<evidence type="ECO:0000259" key="9">
    <source>
        <dbReference type="Pfam" id="PF07715"/>
    </source>
</evidence>